<feature type="domain" description="PpiC" evidence="3">
    <location>
        <begin position="163"/>
        <end position="252"/>
    </location>
</feature>
<dbReference type="SUPFAM" id="SSF54534">
    <property type="entry name" value="FKBP-like"/>
    <property type="match status" value="1"/>
</dbReference>
<dbReference type="InterPro" id="IPR027304">
    <property type="entry name" value="Trigger_fact/SurA_dom_sf"/>
</dbReference>
<dbReference type="PANTHER" id="PTHR47245">
    <property type="entry name" value="PEPTIDYLPROLYL ISOMERASE"/>
    <property type="match status" value="1"/>
</dbReference>
<comment type="caution">
    <text evidence="4">The sequence shown here is derived from an EMBL/GenBank/DDBJ whole genome shotgun (WGS) entry which is preliminary data.</text>
</comment>
<gene>
    <name evidence="4" type="ORF">HZF24_12315</name>
</gene>
<evidence type="ECO:0000313" key="5">
    <source>
        <dbReference type="Proteomes" id="UP000611629"/>
    </source>
</evidence>
<sequence length="293" mass="33637">MSKLKKLLALTICFTLVLAFTGCDKPQEITEDGVVATVNGKPITQEELDMNYEFYIKMNPAVTKEEMLDKLIMDILMVEAAQKSGISVTEEQINDEMQNFKALNNSEEDYQKFLKDNGLTEEFLRGEIEKEFYINHYLTIEMDKFNNPTDENLQAIFDEYKMQEEVRASHILVNTEDEAKAVIERINEGEKFEDVAKEVSIDGSAATGGDLGYFSRIRMVKPFSDAAFSMEIGDISQPVESEFGYHVIQLTDKKTDEEKTIETERDTLSQYYTYLKYNEMLDSLKNEADIVIK</sequence>
<dbReference type="Gene3D" id="1.10.4030.10">
    <property type="entry name" value="Porin chaperone SurA, peptide-binding domain"/>
    <property type="match status" value="1"/>
</dbReference>
<dbReference type="PANTHER" id="PTHR47245:SF2">
    <property type="entry name" value="PEPTIDYL-PROLYL CIS-TRANS ISOMERASE HP_0175-RELATED"/>
    <property type="match status" value="1"/>
</dbReference>
<keyword evidence="2" id="KW-0732">Signal</keyword>
<dbReference type="InterPro" id="IPR050245">
    <property type="entry name" value="PrsA_foldase"/>
</dbReference>
<dbReference type="Gene3D" id="3.10.50.40">
    <property type="match status" value="1"/>
</dbReference>
<protein>
    <submittedName>
        <fullName evidence="4">Peptidylprolyl isomerase</fullName>
    </submittedName>
</protein>
<evidence type="ECO:0000256" key="2">
    <source>
        <dbReference type="SAM" id="SignalP"/>
    </source>
</evidence>
<dbReference type="PROSITE" id="PS51257">
    <property type="entry name" value="PROKAR_LIPOPROTEIN"/>
    <property type="match status" value="1"/>
</dbReference>
<dbReference type="InterPro" id="IPR000297">
    <property type="entry name" value="PPIase_PpiC"/>
</dbReference>
<feature type="chain" id="PRO_5038341443" evidence="2">
    <location>
        <begin position="20"/>
        <end position="293"/>
    </location>
</feature>
<keyword evidence="5" id="KW-1185">Reference proteome</keyword>
<evidence type="ECO:0000256" key="1">
    <source>
        <dbReference type="PROSITE-ProRule" id="PRU00278"/>
    </source>
</evidence>
<dbReference type="InterPro" id="IPR046357">
    <property type="entry name" value="PPIase_dom_sf"/>
</dbReference>
<evidence type="ECO:0000259" key="3">
    <source>
        <dbReference type="PROSITE" id="PS50198"/>
    </source>
</evidence>
<dbReference type="Pfam" id="PF13624">
    <property type="entry name" value="SurA_N_3"/>
    <property type="match status" value="1"/>
</dbReference>
<reference evidence="4" key="1">
    <citation type="submission" date="2020-07" db="EMBL/GenBank/DDBJ databases">
        <title>Genomic analysis of a strain of Sedimentibacter Hydroxybenzoicus DSM7310.</title>
        <authorList>
            <person name="Ma S."/>
        </authorList>
    </citation>
    <scope>NUCLEOTIDE SEQUENCE</scope>
    <source>
        <strain evidence="4">DSM 7310</strain>
    </source>
</reference>
<keyword evidence="1 4" id="KW-0413">Isomerase</keyword>
<feature type="signal peptide" evidence="2">
    <location>
        <begin position="1"/>
        <end position="19"/>
    </location>
</feature>
<dbReference type="PROSITE" id="PS50198">
    <property type="entry name" value="PPIC_PPIASE_2"/>
    <property type="match status" value="1"/>
</dbReference>
<accession>A0A974BKZ5</accession>
<dbReference type="InterPro" id="IPR023058">
    <property type="entry name" value="PPIase_PpiC_CS"/>
</dbReference>
<dbReference type="Proteomes" id="UP000611629">
    <property type="component" value="Unassembled WGS sequence"/>
</dbReference>
<dbReference type="PROSITE" id="PS01096">
    <property type="entry name" value="PPIC_PPIASE_1"/>
    <property type="match status" value="1"/>
</dbReference>
<organism evidence="4 5">
    <name type="scientific">Sedimentibacter hydroxybenzoicus DSM 7310</name>
    <dbReference type="NCBI Taxonomy" id="1123245"/>
    <lineage>
        <taxon>Bacteria</taxon>
        <taxon>Bacillati</taxon>
        <taxon>Bacillota</taxon>
        <taxon>Tissierellia</taxon>
        <taxon>Sedimentibacter</taxon>
    </lineage>
</organism>
<proteinExistence type="predicted"/>
<dbReference type="EMBL" id="JACBNQ010000014">
    <property type="protein sequence ID" value="NYB74923.1"/>
    <property type="molecule type" value="Genomic_DNA"/>
</dbReference>
<dbReference type="SUPFAM" id="SSF109998">
    <property type="entry name" value="Triger factor/SurA peptide-binding domain-like"/>
    <property type="match status" value="1"/>
</dbReference>
<keyword evidence="1" id="KW-0697">Rotamase</keyword>
<evidence type="ECO:0000313" key="4">
    <source>
        <dbReference type="EMBL" id="NYB74923.1"/>
    </source>
</evidence>
<name>A0A974BKZ5_SEDHY</name>
<dbReference type="RefSeq" id="WP_179238627.1">
    <property type="nucleotide sequence ID" value="NZ_JACBNQ010000014.1"/>
</dbReference>
<dbReference type="AlphaFoldDB" id="A0A974BKZ5"/>
<dbReference type="Pfam" id="PF13616">
    <property type="entry name" value="Rotamase_3"/>
    <property type="match status" value="1"/>
</dbReference>
<dbReference type="GO" id="GO:0003755">
    <property type="term" value="F:peptidyl-prolyl cis-trans isomerase activity"/>
    <property type="evidence" value="ECO:0007669"/>
    <property type="project" value="UniProtKB-KW"/>
</dbReference>